<dbReference type="PANTHER" id="PTHR43133">
    <property type="entry name" value="RNA POLYMERASE ECF-TYPE SIGMA FACTO"/>
    <property type="match status" value="1"/>
</dbReference>
<keyword evidence="8" id="KW-1185">Reference proteome</keyword>
<keyword evidence="2" id="KW-0805">Transcription regulation</keyword>
<keyword evidence="4" id="KW-0804">Transcription</keyword>
<dbReference type="InterPro" id="IPR014284">
    <property type="entry name" value="RNA_pol_sigma-70_dom"/>
</dbReference>
<dbReference type="RefSeq" id="WP_091687115.1">
    <property type="nucleotide sequence ID" value="NZ_BAABFM010000028.1"/>
</dbReference>
<reference evidence="7 8" key="1">
    <citation type="submission" date="2016-10" db="EMBL/GenBank/DDBJ databases">
        <authorList>
            <person name="de Groot N.N."/>
        </authorList>
    </citation>
    <scope>NUCLEOTIDE SEQUENCE [LARGE SCALE GENOMIC DNA]</scope>
    <source>
        <strain evidence="7 8">DSM 1283</strain>
    </source>
</reference>
<comment type="similarity">
    <text evidence="1">Belongs to the sigma-70 factor family. ECF subfamily.</text>
</comment>
<evidence type="ECO:0000313" key="7">
    <source>
        <dbReference type="EMBL" id="SFO36116.1"/>
    </source>
</evidence>
<dbReference type="PANTHER" id="PTHR43133:SF60">
    <property type="entry name" value="RNA POLYMERASE SIGMA FACTOR SIGV"/>
    <property type="match status" value="1"/>
</dbReference>
<evidence type="ECO:0000259" key="6">
    <source>
        <dbReference type="Pfam" id="PF08281"/>
    </source>
</evidence>
<dbReference type="GO" id="GO:0006352">
    <property type="term" value="P:DNA-templated transcription initiation"/>
    <property type="evidence" value="ECO:0007669"/>
    <property type="project" value="InterPro"/>
</dbReference>
<keyword evidence="3" id="KW-0731">Sigma factor</keyword>
<evidence type="ECO:0000256" key="4">
    <source>
        <dbReference type="ARBA" id="ARBA00023163"/>
    </source>
</evidence>
<dbReference type="NCBIfam" id="TIGR02937">
    <property type="entry name" value="sigma70-ECF"/>
    <property type="match status" value="1"/>
</dbReference>
<dbReference type="EMBL" id="FOWD01000020">
    <property type="protein sequence ID" value="SFO36116.1"/>
    <property type="molecule type" value="Genomic_DNA"/>
</dbReference>
<dbReference type="Proteomes" id="UP000198806">
    <property type="component" value="Unassembled WGS sequence"/>
</dbReference>
<dbReference type="SUPFAM" id="SSF88659">
    <property type="entry name" value="Sigma3 and sigma4 domains of RNA polymerase sigma factors"/>
    <property type="match status" value="1"/>
</dbReference>
<dbReference type="Gene3D" id="1.10.10.10">
    <property type="entry name" value="Winged helix-like DNA-binding domain superfamily/Winged helix DNA-binding domain"/>
    <property type="match status" value="1"/>
</dbReference>
<evidence type="ECO:0000313" key="8">
    <source>
        <dbReference type="Proteomes" id="UP000198806"/>
    </source>
</evidence>
<dbReference type="Gene3D" id="1.10.1740.10">
    <property type="match status" value="1"/>
</dbReference>
<dbReference type="GO" id="GO:0003677">
    <property type="term" value="F:DNA binding"/>
    <property type="evidence" value="ECO:0007669"/>
    <property type="project" value="InterPro"/>
</dbReference>
<dbReference type="STRING" id="1527.SAMN04489757_12015"/>
<organism evidence="7 8">
    <name type="scientific">Anaerocolumna aminovalerica</name>
    <dbReference type="NCBI Taxonomy" id="1527"/>
    <lineage>
        <taxon>Bacteria</taxon>
        <taxon>Bacillati</taxon>
        <taxon>Bacillota</taxon>
        <taxon>Clostridia</taxon>
        <taxon>Lachnospirales</taxon>
        <taxon>Lachnospiraceae</taxon>
        <taxon>Anaerocolumna</taxon>
    </lineage>
</organism>
<evidence type="ECO:0000256" key="2">
    <source>
        <dbReference type="ARBA" id="ARBA00023015"/>
    </source>
</evidence>
<dbReference type="SUPFAM" id="SSF88946">
    <property type="entry name" value="Sigma2 domain of RNA polymerase sigma factors"/>
    <property type="match status" value="1"/>
</dbReference>
<dbReference type="GO" id="GO:0016987">
    <property type="term" value="F:sigma factor activity"/>
    <property type="evidence" value="ECO:0007669"/>
    <property type="project" value="UniProtKB-KW"/>
</dbReference>
<dbReference type="AlphaFoldDB" id="A0A1I5GJS9"/>
<dbReference type="OrthoDB" id="2613570at2"/>
<feature type="domain" description="RNA polymerase sigma-70 region 2" evidence="5">
    <location>
        <begin position="21"/>
        <end position="90"/>
    </location>
</feature>
<name>A0A1I5GJS9_9FIRM</name>
<feature type="domain" description="RNA polymerase sigma factor 70 region 4 type 2" evidence="6">
    <location>
        <begin position="125"/>
        <end position="176"/>
    </location>
</feature>
<dbReference type="InterPro" id="IPR039425">
    <property type="entry name" value="RNA_pol_sigma-70-like"/>
</dbReference>
<protein>
    <submittedName>
        <fullName evidence="7">RNA polymerase sigma-70 factor, ECF subfamily</fullName>
    </submittedName>
</protein>
<dbReference type="CDD" id="cd06171">
    <property type="entry name" value="Sigma70_r4"/>
    <property type="match status" value="1"/>
</dbReference>
<accession>A0A1I5GJS9</accession>
<dbReference type="InterPro" id="IPR013249">
    <property type="entry name" value="RNA_pol_sigma70_r4_t2"/>
</dbReference>
<dbReference type="InterPro" id="IPR013324">
    <property type="entry name" value="RNA_pol_sigma_r3/r4-like"/>
</dbReference>
<gene>
    <name evidence="7" type="ORF">SAMN04489757_12015</name>
</gene>
<dbReference type="Pfam" id="PF04542">
    <property type="entry name" value="Sigma70_r2"/>
    <property type="match status" value="1"/>
</dbReference>
<dbReference type="Pfam" id="PF08281">
    <property type="entry name" value="Sigma70_r4_2"/>
    <property type="match status" value="1"/>
</dbReference>
<dbReference type="InterPro" id="IPR036388">
    <property type="entry name" value="WH-like_DNA-bd_sf"/>
</dbReference>
<dbReference type="InterPro" id="IPR007627">
    <property type="entry name" value="RNA_pol_sigma70_r2"/>
</dbReference>
<sequence length="184" mass="21454">MLTFYLSVIDTEEDKIKFELIYEQYGKLMFYIANQILKDNFLAEDAVHDSFIKIIENLDKIQDVNCHKTKSFIVIIVKNHAINMYNNRKRKFCVSLDEVQHILFKDFDDSVLENGDENNINNLGDIGKAIVQLPAMYKDVMILKFVHELANKEIAALLNINEATVRKRIERAKQKIQASLEKEN</sequence>
<proteinExistence type="inferred from homology"/>
<evidence type="ECO:0000259" key="5">
    <source>
        <dbReference type="Pfam" id="PF04542"/>
    </source>
</evidence>
<evidence type="ECO:0000256" key="1">
    <source>
        <dbReference type="ARBA" id="ARBA00010641"/>
    </source>
</evidence>
<dbReference type="InterPro" id="IPR013325">
    <property type="entry name" value="RNA_pol_sigma_r2"/>
</dbReference>
<evidence type="ECO:0000256" key="3">
    <source>
        <dbReference type="ARBA" id="ARBA00023082"/>
    </source>
</evidence>